<name>A0A2I0VWK0_9ASPA</name>
<dbReference type="EMBL" id="KZ503165">
    <property type="protein sequence ID" value="PKU67775.1"/>
    <property type="molecule type" value="Genomic_DNA"/>
</dbReference>
<sequence>MQIEYLLYQKLHLPLEGITKRPNSMTMEKWDVLDRIALCLIRLSHFSYVAFNIVNKKATVDFMVALTKMYEKPSASNKVFLMKKVIQYEDVRQHFNDRAHK</sequence>
<accession>A0A2I0VWK0</accession>
<keyword evidence="2" id="KW-1185">Reference proteome</keyword>
<reference evidence="1 2" key="1">
    <citation type="journal article" date="2016" name="Sci. Rep.">
        <title>The Dendrobium catenatum Lindl. genome sequence provides insights into polysaccharide synthase, floral development and adaptive evolution.</title>
        <authorList>
            <person name="Zhang G.Q."/>
            <person name="Xu Q."/>
            <person name="Bian C."/>
            <person name="Tsai W.C."/>
            <person name="Yeh C.M."/>
            <person name="Liu K.W."/>
            <person name="Yoshida K."/>
            <person name="Zhang L.S."/>
            <person name="Chang S.B."/>
            <person name="Chen F."/>
            <person name="Shi Y."/>
            <person name="Su Y.Y."/>
            <person name="Zhang Y.Q."/>
            <person name="Chen L.J."/>
            <person name="Yin Y."/>
            <person name="Lin M."/>
            <person name="Huang H."/>
            <person name="Deng H."/>
            <person name="Wang Z.W."/>
            <person name="Zhu S.L."/>
            <person name="Zhao X."/>
            <person name="Deng C."/>
            <person name="Niu S.C."/>
            <person name="Huang J."/>
            <person name="Wang M."/>
            <person name="Liu G.H."/>
            <person name="Yang H.J."/>
            <person name="Xiao X.J."/>
            <person name="Hsiao Y.Y."/>
            <person name="Wu W.L."/>
            <person name="Chen Y.Y."/>
            <person name="Mitsuda N."/>
            <person name="Ohme-Takagi M."/>
            <person name="Luo Y.B."/>
            <person name="Van de Peer Y."/>
            <person name="Liu Z.J."/>
        </authorList>
    </citation>
    <scope>NUCLEOTIDE SEQUENCE [LARGE SCALE GENOMIC DNA]</scope>
    <source>
        <tissue evidence="1">The whole plant</tissue>
    </source>
</reference>
<organism evidence="1 2">
    <name type="scientific">Dendrobium catenatum</name>
    <dbReference type="NCBI Taxonomy" id="906689"/>
    <lineage>
        <taxon>Eukaryota</taxon>
        <taxon>Viridiplantae</taxon>
        <taxon>Streptophyta</taxon>
        <taxon>Embryophyta</taxon>
        <taxon>Tracheophyta</taxon>
        <taxon>Spermatophyta</taxon>
        <taxon>Magnoliopsida</taxon>
        <taxon>Liliopsida</taxon>
        <taxon>Asparagales</taxon>
        <taxon>Orchidaceae</taxon>
        <taxon>Epidendroideae</taxon>
        <taxon>Malaxideae</taxon>
        <taxon>Dendrobiinae</taxon>
        <taxon>Dendrobium</taxon>
    </lineage>
</organism>
<proteinExistence type="predicted"/>
<dbReference type="Proteomes" id="UP000233837">
    <property type="component" value="Unassembled WGS sequence"/>
</dbReference>
<protein>
    <submittedName>
        <fullName evidence="1">Retrovirus-related Pol polyprotein from transposon TNT 1-94</fullName>
    </submittedName>
</protein>
<gene>
    <name evidence="1" type="ORF">MA16_Dca016944</name>
</gene>
<evidence type="ECO:0000313" key="2">
    <source>
        <dbReference type="Proteomes" id="UP000233837"/>
    </source>
</evidence>
<evidence type="ECO:0000313" key="1">
    <source>
        <dbReference type="EMBL" id="PKU67775.1"/>
    </source>
</evidence>
<dbReference type="AlphaFoldDB" id="A0A2I0VWK0"/>
<reference evidence="1 2" key="2">
    <citation type="journal article" date="2017" name="Nature">
        <title>The Apostasia genome and the evolution of orchids.</title>
        <authorList>
            <person name="Zhang G.Q."/>
            <person name="Liu K.W."/>
            <person name="Li Z."/>
            <person name="Lohaus R."/>
            <person name="Hsiao Y.Y."/>
            <person name="Niu S.C."/>
            <person name="Wang J.Y."/>
            <person name="Lin Y.C."/>
            <person name="Xu Q."/>
            <person name="Chen L.J."/>
            <person name="Yoshida K."/>
            <person name="Fujiwara S."/>
            <person name="Wang Z.W."/>
            <person name="Zhang Y.Q."/>
            <person name="Mitsuda N."/>
            <person name="Wang M."/>
            <person name="Liu G.H."/>
            <person name="Pecoraro L."/>
            <person name="Huang H.X."/>
            <person name="Xiao X.J."/>
            <person name="Lin M."/>
            <person name="Wu X.Y."/>
            <person name="Wu W.L."/>
            <person name="Chen Y.Y."/>
            <person name="Chang S.B."/>
            <person name="Sakamoto S."/>
            <person name="Ohme-Takagi M."/>
            <person name="Yagi M."/>
            <person name="Zeng S.J."/>
            <person name="Shen C.Y."/>
            <person name="Yeh C.M."/>
            <person name="Luo Y.B."/>
            <person name="Tsai W.C."/>
            <person name="Van de Peer Y."/>
            <person name="Liu Z.J."/>
        </authorList>
    </citation>
    <scope>NUCLEOTIDE SEQUENCE [LARGE SCALE GENOMIC DNA]</scope>
    <source>
        <tissue evidence="1">The whole plant</tissue>
    </source>
</reference>